<evidence type="ECO:0000256" key="1">
    <source>
        <dbReference type="SAM" id="Phobius"/>
    </source>
</evidence>
<dbReference type="AlphaFoldDB" id="A0A2A8CWA1"/>
<evidence type="ECO:0000313" key="2">
    <source>
        <dbReference type="EMBL" id="PEN12880.1"/>
    </source>
</evidence>
<keyword evidence="1" id="KW-1133">Transmembrane helix</keyword>
<feature type="transmembrane region" description="Helical" evidence="1">
    <location>
        <begin position="41"/>
        <end position="60"/>
    </location>
</feature>
<protein>
    <submittedName>
        <fullName evidence="2">Uncharacterized protein</fullName>
    </submittedName>
</protein>
<dbReference type="Proteomes" id="UP000220102">
    <property type="component" value="Unassembled WGS sequence"/>
</dbReference>
<sequence length="92" mass="9621">MGSNPVLMISIYLAIGITGLSLLALVGFGIRNLTYGKVEPLTIGAIAVPFVLLGIMLVAMPTAAEAGIMTLIIMFALSLLGLVYTGVKNLIW</sequence>
<feature type="transmembrane region" description="Helical" evidence="1">
    <location>
        <begin position="66"/>
        <end position="87"/>
    </location>
</feature>
<name>A0A2A8CWA1_9BACT</name>
<reference evidence="2 3" key="1">
    <citation type="submission" date="2017-10" db="EMBL/GenBank/DDBJ databases">
        <title>Draft genome of Longibacter Salinarum.</title>
        <authorList>
            <person name="Goh K.M."/>
            <person name="Shamsir M.S."/>
            <person name="Lim S.W."/>
        </authorList>
    </citation>
    <scope>NUCLEOTIDE SEQUENCE [LARGE SCALE GENOMIC DNA]</scope>
    <source>
        <strain evidence="2 3">KCTC 52045</strain>
    </source>
</reference>
<gene>
    <name evidence="2" type="ORF">CRI94_12820</name>
</gene>
<organism evidence="2 3">
    <name type="scientific">Longibacter salinarum</name>
    <dbReference type="NCBI Taxonomy" id="1850348"/>
    <lineage>
        <taxon>Bacteria</taxon>
        <taxon>Pseudomonadati</taxon>
        <taxon>Rhodothermota</taxon>
        <taxon>Rhodothermia</taxon>
        <taxon>Rhodothermales</taxon>
        <taxon>Salisaetaceae</taxon>
        <taxon>Longibacter</taxon>
    </lineage>
</organism>
<proteinExistence type="predicted"/>
<comment type="caution">
    <text evidence="2">The sequence shown here is derived from an EMBL/GenBank/DDBJ whole genome shotgun (WGS) entry which is preliminary data.</text>
</comment>
<accession>A0A2A8CWA1</accession>
<dbReference type="RefSeq" id="WP_098076345.1">
    <property type="nucleotide sequence ID" value="NZ_PDEQ01000006.1"/>
</dbReference>
<feature type="transmembrane region" description="Helical" evidence="1">
    <location>
        <begin position="6"/>
        <end position="29"/>
    </location>
</feature>
<dbReference type="OrthoDB" id="1496186at2"/>
<evidence type="ECO:0000313" key="3">
    <source>
        <dbReference type="Proteomes" id="UP000220102"/>
    </source>
</evidence>
<keyword evidence="1" id="KW-0472">Membrane</keyword>
<keyword evidence="1" id="KW-0812">Transmembrane</keyword>
<keyword evidence="3" id="KW-1185">Reference proteome</keyword>
<dbReference type="EMBL" id="PDEQ01000006">
    <property type="protein sequence ID" value="PEN12880.1"/>
    <property type="molecule type" value="Genomic_DNA"/>
</dbReference>